<keyword evidence="2" id="KW-1185">Reference proteome</keyword>
<gene>
    <name evidence="1" type="ORF">H4R21_002459</name>
</gene>
<sequence>MTVGAYEARTSRLSVGSAGSGSRRHSLLSVDGGGAARGGYDYATAWSPHGDKLSRWRRAYIASATGDSGGVQSTSLALPDSTRFTTSLALSEDQPLVAVGSGSYETNMFFVQTLEDQLDVKASFASKFSIYSLAFKSNLLMAGTDRSTSVLYRVDRARLLGHAAGDADGPMVKCVGTYKNKAAKSIDVAAPGCHMPTRRVACVEFAPAYGAGSSGWPPASVGAGSELFLACLGGVVNIWDATSNQQALRMEKLSAQPLACAVWSPHAAATLVAAAAVDGTVSVVDLRRRGKAVAWRAGAAAGGEAAQAGGYAAVAAVSDVSWSPFAPYWLASAGESGEAAVWDLRYTASAISLRHPTNHGALRSLAWSATHADLLATGTSDRAWWLHSLRADEPAEGPVAVRASVVADKRSADDIGAVVALRAKGATFFALSSCGDLYAHRVTPAAMAQTTVHRLESPAERQVEAAVHARDLRGAAEAVIAL</sequence>
<protein>
    <submittedName>
        <fullName evidence="1">Uncharacterized protein</fullName>
    </submittedName>
</protein>
<proteinExistence type="predicted"/>
<accession>A0ACC1L7D0</accession>
<name>A0ACC1L7D0_9FUNG</name>
<reference evidence="1" key="1">
    <citation type="submission" date="2022-07" db="EMBL/GenBank/DDBJ databases">
        <title>Phylogenomic reconstructions and comparative analyses of Kickxellomycotina fungi.</title>
        <authorList>
            <person name="Reynolds N.K."/>
            <person name="Stajich J.E."/>
            <person name="Barry K."/>
            <person name="Grigoriev I.V."/>
            <person name="Crous P."/>
            <person name="Smith M.E."/>
        </authorList>
    </citation>
    <scope>NUCLEOTIDE SEQUENCE</scope>
    <source>
        <strain evidence="1">BCRC 34780</strain>
    </source>
</reference>
<comment type="caution">
    <text evidence="1">The sequence shown here is derived from an EMBL/GenBank/DDBJ whole genome shotgun (WGS) entry which is preliminary data.</text>
</comment>
<feature type="non-terminal residue" evidence="1">
    <location>
        <position position="482"/>
    </location>
</feature>
<dbReference type="EMBL" id="JANBUN010000635">
    <property type="protein sequence ID" value="KAJ2802327.1"/>
    <property type="molecule type" value="Genomic_DNA"/>
</dbReference>
<dbReference type="Proteomes" id="UP001140087">
    <property type="component" value="Unassembled WGS sequence"/>
</dbReference>
<evidence type="ECO:0000313" key="1">
    <source>
        <dbReference type="EMBL" id="KAJ2802327.1"/>
    </source>
</evidence>
<evidence type="ECO:0000313" key="2">
    <source>
        <dbReference type="Proteomes" id="UP001140087"/>
    </source>
</evidence>
<organism evidence="1 2">
    <name type="scientific">Coemansia helicoidea</name>
    <dbReference type="NCBI Taxonomy" id="1286919"/>
    <lineage>
        <taxon>Eukaryota</taxon>
        <taxon>Fungi</taxon>
        <taxon>Fungi incertae sedis</taxon>
        <taxon>Zoopagomycota</taxon>
        <taxon>Kickxellomycotina</taxon>
        <taxon>Kickxellomycetes</taxon>
        <taxon>Kickxellales</taxon>
        <taxon>Kickxellaceae</taxon>
        <taxon>Coemansia</taxon>
    </lineage>
</organism>